<feature type="domain" description="EF-hand" evidence="1">
    <location>
        <begin position="36"/>
        <end position="71"/>
    </location>
</feature>
<dbReference type="GO" id="GO:0005509">
    <property type="term" value="F:calcium ion binding"/>
    <property type="evidence" value="ECO:0007669"/>
    <property type="project" value="InterPro"/>
</dbReference>
<organism evidence="2">
    <name type="scientific">Lotharella oceanica</name>
    <dbReference type="NCBI Taxonomy" id="641309"/>
    <lineage>
        <taxon>Eukaryota</taxon>
        <taxon>Sar</taxon>
        <taxon>Rhizaria</taxon>
        <taxon>Cercozoa</taxon>
        <taxon>Chlorarachniophyceae</taxon>
        <taxon>Lotharella</taxon>
    </lineage>
</organism>
<accession>A0A7S2X6P9</accession>
<sequence length="172" mass="19859">MGASVACNTSDQSARLNSGLVNKSRRAKKIKVKMCEIRMKMEEIFEKLDVNHKGVISFIDTMRFLEKSKRRPGQNAKTVVERDTKRIFDTVGKDRTKCIPADKFITVYSNVFYPAELGHEDLKQELVKLFGRMILEEDATCGTCCRRRSKNGNHEFSQRMRQMSRMLQTQSV</sequence>
<evidence type="ECO:0000313" key="2">
    <source>
        <dbReference type="EMBL" id="CAD9750559.1"/>
    </source>
</evidence>
<dbReference type="InterPro" id="IPR011992">
    <property type="entry name" value="EF-hand-dom_pair"/>
</dbReference>
<gene>
    <name evidence="2" type="ORF">LSP00402_LOCUS3266</name>
</gene>
<dbReference type="InterPro" id="IPR002048">
    <property type="entry name" value="EF_hand_dom"/>
</dbReference>
<dbReference type="EMBL" id="HBHP01005271">
    <property type="protein sequence ID" value="CAD9750559.1"/>
    <property type="molecule type" value="Transcribed_RNA"/>
</dbReference>
<proteinExistence type="predicted"/>
<name>A0A7S2X6P9_9EUKA</name>
<dbReference type="Gene3D" id="1.10.238.10">
    <property type="entry name" value="EF-hand"/>
    <property type="match status" value="1"/>
</dbReference>
<dbReference type="PROSITE" id="PS50222">
    <property type="entry name" value="EF_HAND_2"/>
    <property type="match status" value="1"/>
</dbReference>
<protein>
    <recommendedName>
        <fullName evidence="1">EF-hand domain-containing protein</fullName>
    </recommendedName>
</protein>
<dbReference type="AlphaFoldDB" id="A0A7S2X6P9"/>
<dbReference type="SUPFAM" id="SSF47473">
    <property type="entry name" value="EF-hand"/>
    <property type="match status" value="1"/>
</dbReference>
<reference evidence="2" key="1">
    <citation type="submission" date="2021-01" db="EMBL/GenBank/DDBJ databases">
        <authorList>
            <person name="Corre E."/>
            <person name="Pelletier E."/>
            <person name="Niang G."/>
            <person name="Scheremetjew M."/>
            <person name="Finn R."/>
            <person name="Kale V."/>
            <person name="Holt S."/>
            <person name="Cochrane G."/>
            <person name="Meng A."/>
            <person name="Brown T."/>
            <person name="Cohen L."/>
        </authorList>
    </citation>
    <scope>NUCLEOTIDE SEQUENCE</scope>
    <source>
        <strain evidence="2">CCMP622</strain>
    </source>
</reference>
<evidence type="ECO:0000259" key="1">
    <source>
        <dbReference type="PROSITE" id="PS50222"/>
    </source>
</evidence>